<dbReference type="PRINTS" id="PR00344">
    <property type="entry name" value="BCTRLSENSOR"/>
</dbReference>
<dbReference type="SUPFAM" id="SSF52172">
    <property type="entry name" value="CheY-like"/>
    <property type="match status" value="1"/>
</dbReference>
<dbReference type="PANTHER" id="PTHR43047">
    <property type="entry name" value="TWO-COMPONENT HISTIDINE PROTEIN KINASE"/>
    <property type="match status" value="1"/>
</dbReference>
<evidence type="ECO:0000259" key="9">
    <source>
        <dbReference type="PROSITE" id="PS50110"/>
    </source>
</evidence>
<dbReference type="PROSITE" id="PS50109">
    <property type="entry name" value="HIS_KIN"/>
    <property type="match status" value="1"/>
</dbReference>
<dbReference type="GO" id="GO:0000155">
    <property type="term" value="F:phosphorelay sensor kinase activity"/>
    <property type="evidence" value="ECO:0007669"/>
    <property type="project" value="InterPro"/>
</dbReference>
<dbReference type="SMART" id="SM00448">
    <property type="entry name" value="REC"/>
    <property type="match status" value="1"/>
</dbReference>
<dbReference type="PANTHER" id="PTHR43047:SF72">
    <property type="entry name" value="OSMOSENSING HISTIDINE PROTEIN KINASE SLN1"/>
    <property type="match status" value="1"/>
</dbReference>
<keyword evidence="3 7" id="KW-0597">Phosphoprotein</keyword>
<evidence type="ECO:0000256" key="7">
    <source>
        <dbReference type="PROSITE-ProRule" id="PRU00169"/>
    </source>
</evidence>
<feature type="domain" description="Histidine kinase" evidence="8">
    <location>
        <begin position="140"/>
        <end position="361"/>
    </location>
</feature>
<dbReference type="Gene3D" id="1.10.287.130">
    <property type="match status" value="1"/>
</dbReference>
<dbReference type="CDD" id="cd17534">
    <property type="entry name" value="REC_DC-like"/>
    <property type="match status" value="1"/>
</dbReference>
<dbReference type="EMBL" id="CP053586">
    <property type="protein sequence ID" value="WNZ22175.1"/>
    <property type="molecule type" value="Genomic_DNA"/>
</dbReference>
<accession>A0AA96WCS1</accession>
<dbReference type="SMART" id="SM00387">
    <property type="entry name" value="HATPase_c"/>
    <property type="match status" value="1"/>
</dbReference>
<dbReference type="GO" id="GO:0005886">
    <property type="term" value="C:plasma membrane"/>
    <property type="evidence" value="ECO:0007669"/>
    <property type="project" value="TreeGrafter"/>
</dbReference>
<dbReference type="Pfam" id="PF00512">
    <property type="entry name" value="HisKA"/>
    <property type="match status" value="1"/>
</dbReference>
<dbReference type="SUPFAM" id="SSF47384">
    <property type="entry name" value="Homodimeric domain of signal transducing histidine kinase"/>
    <property type="match status" value="1"/>
</dbReference>
<keyword evidence="6" id="KW-0902">Two-component regulatory system</keyword>
<sequence>MELARILITEDEVLIAREIEMTLQELGYTVTGIAANGQAALDQIAATQPDVVLMDIVMPGDADGIETANRIRTQFRLPIVFLTAYADADTLQRAKITEPFGYVLKPFQPQELNIAIQIALVRHRAEQFHLETLRSNISAVLPHEINTPLHSILGFIDVLLRYHNTMSATEILETLQCMREVAQKLERGCQNALLYTKLEVIATDPVRIGQLQQQETPFTPDPIENTAEKTARDFNRIADLRLDLQDLPVRMAEVYLRKIVAELVNNALQFSEPGTLIWVRSYLEEQKFCLAIGDHGRGMTADQITRVGAYMQFERQMFEQPGLGLGLSLVQQLVRLHGGNVAIHSQINQGTTATVRLPMPII</sequence>
<dbReference type="AlphaFoldDB" id="A0AA96WCS1"/>
<organism evidence="10">
    <name type="scientific">Leptolyngbya sp. NK1-12</name>
    <dbReference type="NCBI Taxonomy" id="2547451"/>
    <lineage>
        <taxon>Bacteria</taxon>
        <taxon>Bacillati</taxon>
        <taxon>Cyanobacteriota</taxon>
        <taxon>Cyanophyceae</taxon>
        <taxon>Leptolyngbyales</taxon>
        <taxon>Leptolyngbyaceae</taxon>
        <taxon>Leptolyngbya group</taxon>
        <taxon>Leptolyngbya</taxon>
    </lineage>
</organism>
<dbReference type="InterPro" id="IPR036097">
    <property type="entry name" value="HisK_dim/P_sf"/>
</dbReference>
<evidence type="ECO:0000256" key="5">
    <source>
        <dbReference type="ARBA" id="ARBA00022777"/>
    </source>
</evidence>
<dbReference type="Gene3D" id="3.30.565.10">
    <property type="entry name" value="Histidine kinase-like ATPase, C-terminal domain"/>
    <property type="match status" value="1"/>
</dbReference>
<dbReference type="InterPro" id="IPR003594">
    <property type="entry name" value="HATPase_dom"/>
</dbReference>
<gene>
    <name evidence="10" type="ORF">HJG54_04380</name>
</gene>
<name>A0AA96WCS1_9CYAN</name>
<evidence type="ECO:0000313" key="10">
    <source>
        <dbReference type="EMBL" id="WNZ22175.1"/>
    </source>
</evidence>
<evidence type="ECO:0000256" key="1">
    <source>
        <dbReference type="ARBA" id="ARBA00000085"/>
    </source>
</evidence>
<feature type="modified residue" description="4-aspartylphosphate" evidence="7">
    <location>
        <position position="55"/>
    </location>
</feature>
<dbReference type="SUPFAM" id="SSF55874">
    <property type="entry name" value="ATPase domain of HSP90 chaperone/DNA topoisomerase II/histidine kinase"/>
    <property type="match status" value="1"/>
</dbReference>
<keyword evidence="5" id="KW-0418">Kinase</keyword>
<dbReference type="InterPro" id="IPR001789">
    <property type="entry name" value="Sig_transdc_resp-reg_receiver"/>
</dbReference>
<dbReference type="EC" id="2.7.13.3" evidence="2"/>
<dbReference type="InterPro" id="IPR003661">
    <property type="entry name" value="HisK_dim/P_dom"/>
</dbReference>
<dbReference type="GO" id="GO:0009927">
    <property type="term" value="F:histidine phosphotransfer kinase activity"/>
    <property type="evidence" value="ECO:0007669"/>
    <property type="project" value="TreeGrafter"/>
</dbReference>
<dbReference type="PROSITE" id="PS50110">
    <property type="entry name" value="RESPONSE_REGULATORY"/>
    <property type="match status" value="1"/>
</dbReference>
<dbReference type="InterPro" id="IPR004358">
    <property type="entry name" value="Sig_transdc_His_kin-like_C"/>
</dbReference>
<feature type="domain" description="Response regulatory" evidence="9">
    <location>
        <begin position="5"/>
        <end position="120"/>
    </location>
</feature>
<evidence type="ECO:0000256" key="2">
    <source>
        <dbReference type="ARBA" id="ARBA00012438"/>
    </source>
</evidence>
<dbReference type="SMART" id="SM00388">
    <property type="entry name" value="HisKA"/>
    <property type="match status" value="1"/>
</dbReference>
<dbReference type="InterPro" id="IPR005467">
    <property type="entry name" value="His_kinase_dom"/>
</dbReference>
<keyword evidence="4" id="KW-0808">Transferase</keyword>
<dbReference type="CDD" id="cd00082">
    <property type="entry name" value="HisKA"/>
    <property type="match status" value="1"/>
</dbReference>
<dbReference type="Pfam" id="PF00072">
    <property type="entry name" value="Response_reg"/>
    <property type="match status" value="1"/>
</dbReference>
<dbReference type="Gene3D" id="3.40.50.2300">
    <property type="match status" value="1"/>
</dbReference>
<protein>
    <recommendedName>
        <fullName evidence="2">histidine kinase</fullName>
        <ecNumber evidence="2">2.7.13.3</ecNumber>
    </recommendedName>
</protein>
<comment type="catalytic activity">
    <reaction evidence="1">
        <text>ATP + protein L-histidine = ADP + protein N-phospho-L-histidine.</text>
        <dbReference type="EC" id="2.7.13.3"/>
    </reaction>
</comment>
<dbReference type="InterPro" id="IPR011006">
    <property type="entry name" value="CheY-like_superfamily"/>
</dbReference>
<evidence type="ECO:0000256" key="6">
    <source>
        <dbReference type="ARBA" id="ARBA00023012"/>
    </source>
</evidence>
<dbReference type="Pfam" id="PF02518">
    <property type="entry name" value="HATPase_c"/>
    <property type="match status" value="1"/>
</dbReference>
<dbReference type="InterPro" id="IPR036890">
    <property type="entry name" value="HATPase_C_sf"/>
</dbReference>
<evidence type="ECO:0000256" key="4">
    <source>
        <dbReference type="ARBA" id="ARBA00022679"/>
    </source>
</evidence>
<reference evidence="10" key="1">
    <citation type="submission" date="2020-05" db="EMBL/GenBank/DDBJ databases">
        <authorList>
            <person name="Zhu T."/>
            <person name="Keshari N."/>
            <person name="Lu X."/>
        </authorList>
    </citation>
    <scope>NUCLEOTIDE SEQUENCE</scope>
    <source>
        <strain evidence="10">NK1-12</strain>
    </source>
</reference>
<dbReference type="CDD" id="cd00075">
    <property type="entry name" value="HATPase"/>
    <property type="match status" value="1"/>
</dbReference>
<dbReference type="RefSeq" id="WP_316433569.1">
    <property type="nucleotide sequence ID" value="NZ_CP053586.1"/>
</dbReference>
<proteinExistence type="predicted"/>
<evidence type="ECO:0000259" key="8">
    <source>
        <dbReference type="PROSITE" id="PS50109"/>
    </source>
</evidence>
<evidence type="ECO:0000256" key="3">
    <source>
        <dbReference type="ARBA" id="ARBA00022553"/>
    </source>
</evidence>